<sequence length="98" mass="11056">MTFRAREVATSTVLIDDDKVRVTRWDFAPGAETGWHRHGMDYVVTTITRCEFLLEEPGGGSRRVEMEAGIAYRRDEGIEHNVVNGGSEPMAFVEVELK</sequence>
<evidence type="ECO:0000313" key="2">
    <source>
        <dbReference type="EMBL" id="SMH50491.1"/>
    </source>
</evidence>
<reference evidence="2 3" key="1">
    <citation type="submission" date="2017-04" db="EMBL/GenBank/DDBJ databases">
        <authorList>
            <person name="Afonso C.L."/>
            <person name="Miller P.J."/>
            <person name="Scott M.A."/>
            <person name="Spackman E."/>
            <person name="Goraichik I."/>
            <person name="Dimitrov K.M."/>
            <person name="Suarez D.L."/>
            <person name="Swayne D.E."/>
        </authorList>
    </citation>
    <scope>NUCLEOTIDE SEQUENCE [LARGE SCALE GENOMIC DNA]</scope>
    <source>
        <strain evidence="2 3">B5P</strain>
    </source>
</reference>
<dbReference type="InterPro" id="IPR013096">
    <property type="entry name" value="Cupin_2"/>
</dbReference>
<evidence type="ECO:0000259" key="1">
    <source>
        <dbReference type="Pfam" id="PF07883"/>
    </source>
</evidence>
<dbReference type="InterPro" id="IPR014710">
    <property type="entry name" value="RmlC-like_jellyroll"/>
</dbReference>
<protein>
    <submittedName>
        <fullName evidence="2">Cupin domain protein</fullName>
    </submittedName>
</protein>
<gene>
    <name evidence="2" type="ORF">SAMN02982922_4173</name>
</gene>
<organism evidence="2 3">
    <name type="scientific">Mesorhizobium australicum</name>
    <dbReference type="NCBI Taxonomy" id="536018"/>
    <lineage>
        <taxon>Bacteria</taxon>
        <taxon>Pseudomonadati</taxon>
        <taxon>Pseudomonadota</taxon>
        <taxon>Alphaproteobacteria</taxon>
        <taxon>Hyphomicrobiales</taxon>
        <taxon>Phyllobacteriaceae</taxon>
        <taxon>Mesorhizobium</taxon>
    </lineage>
</organism>
<accession>A0A1X7PI34</accession>
<dbReference type="RefSeq" id="WP_085465892.1">
    <property type="nucleotide sequence ID" value="NZ_FXBL01000004.1"/>
</dbReference>
<proteinExistence type="predicted"/>
<keyword evidence="3" id="KW-1185">Reference proteome</keyword>
<dbReference type="Gene3D" id="2.60.120.10">
    <property type="entry name" value="Jelly Rolls"/>
    <property type="match status" value="1"/>
</dbReference>
<dbReference type="Pfam" id="PF07883">
    <property type="entry name" value="Cupin_2"/>
    <property type="match status" value="1"/>
</dbReference>
<dbReference type="Proteomes" id="UP000193083">
    <property type="component" value="Unassembled WGS sequence"/>
</dbReference>
<dbReference type="InterPro" id="IPR011051">
    <property type="entry name" value="RmlC_Cupin_sf"/>
</dbReference>
<feature type="domain" description="Cupin type-2" evidence="1">
    <location>
        <begin position="24"/>
        <end position="95"/>
    </location>
</feature>
<dbReference type="CDD" id="cd06982">
    <property type="entry name" value="cupin_BauB-like"/>
    <property type="match status" value="1"/>
</dbReference>
<dbReference type="SUPFAM" id="SSF51182">
    <property type="entry name" value="RmlC-like cupins"/>
    <property type="match status" value="1"/>
</dbReference>
<name>A0A1X7PI34_9HYPH</name>
<dbReference type="EMBL" id="FXBL01000004">
    <property type="protein sequence ID" value="SMH50491.1"/>
    <property type="molecule type" value="Genomic_DNA"/>
</dbReference>
<dbReference type="AlphaFoldDB" id="A0A1X7PI34"/>
<dbReference type="OrthoDB" id="9800684at2"/>
<evidence type="ECO:0000313" key="3">
    <source>
        <dbReference type="Proteomes" id="UP000193083"/>
    </source>
</evidence>